<dbReference type="KEGG" id="samy:DB32_003273"/>
<organism evidence="2 3">
    <name type="scientific">Sandaracinus amylolyticus</name>
    <dbReference type="NCBI Taxonomy" id="927083"/>
    <lineage>
        <taxon>Bacteria</taxon>
        <taxon>Pseudomonadati</taxon>
        <taxon>Myxococcota</taxon>
        <taxon>Polyangia</taxon>
        <taxon>Polyangiales</taxon>
        <taxon>Sandaracinaceae</taxon>
        <taxon>Sandaracinus</taxon>
    </lineage>
</organism>
<evidence type="ECO:0000313" key="3">
    <source>
        <dbReference type="Proteomes" id="UP000034883"/>
    </source>
</evidence>
<feature type="region of interest" description="Disordered" evidence="1">
    <location>
        <begin position="24"/>
        <end position="43"/>
    </location>
</feature>
<sequence length="43" mass="4628">MTEKRPPRWIEGPSTALRASIAPKTTRTSTPMGSLFSRAGVLA</sequence>
<reference evidence="2 3" key="1">
    <citation type="submission" date="2015-03" db="EMBL/GenBank/DDBJ databases">
        <title>Genome assembly of Sandaracinus amylolyticus DSM 53668.</title>
        <authorList>
            <person name="Sharma G."/>
            <person name="Subramanian S."/>
        </authorList>
    </citation>
    <scope>NUCLEOTIDE SEQUENCE [LARGE SCALE GENOMIC DNA]</scope>
    <source>
        <strain evidence="2 3">DSM 53668</strain>
    </source>
</reference>
<accession>A0A0F6SF09</accession>
<dbReference type="EMBL" id="CP011125">
    <property type="protein sequence ID" value="AKF06124.1"/>
    <property type="molecule type" value="Genomic_DNA"/>
</dbReference>
<proteinExistence type="predicted"/>
<evidence type="ECO:0000313" key="2">
    <source>
        <dbReference type="EMBL" id="AKF06124.1"/>
    </source>
</evidence>
<protein>
    <submittedName>
        <fullName evidence="2">Uncharacterized protein</fullName>
    </submittedName>
</protein>
<dbReference type="AlphaFoldDB" id="A0A0F6SF09"/>
<name>A0A0F6SF09_9BACT</name>
<dbReference type="Proteomes" id="UP000034883">
    <property type="component" value="Chromosome"/>
</dbReference>
<evidence type="ECO:0000256" key="1">
    <source>
        <dbReference type="SAM" id="MobiDB-lite"/>
    </source>
</evidence>
<dbReference type="STRING" id="927083.DB32_003273"/>
<gene>
    <name evidence="2" type="ORF">DB32_003273</name>
</gene>
<keyword evidence="3" id="KW-1185">Reference proteome</keyword>